<evidence type="ECO:0000256" key="1">
    <source>
        <dbReference type="ARBA" id="ARBA00009762"/>
    </source>
</evidence>
<dbReference type="EMBL" id="JAJJMB010011095">
    <property type="protein sequence ID" value="KAI3904462.1"/>
    <property type="molecule type" value="Genomic_DNA"/>
</dbReference>
<feature type="non-terminal residue" evidence="2">
    <location>
        <position position="1"/>
    </location>
</feature>
<dbReference type="PANTHER" id="PTHR10536">
    <property type="entry name" value="DNA PRIMASE SMALL SUBUNIT"/>
    <property type="match status" value="1"/>
</dbReference>
<keyword evidence="3" id="KW-1185">Reference proteome</keyword>
<comment type="caution">
    <text evidence="2">The sequence shown here is derived from an EMBL/GenBank/DDBJ whole genome shotgun (WGS) entry which is preliminary data.</text>
</comment>
<dbReference type="SUPFAM" id="SSF56747">
    <property type="entry name" value="Prim-pol domain"/>
    <property type="match status" value="1"/>
</dbReference>
<dbReference type="InterPro" id="IPR002755">
    <property type="entry name" value="DNA_primase_S"/>
</dbReference>
<dbReference type="AlphaFoldDB" id="A0AAD4SGK8"/>
<evidence type="ECO:0000313" key="3">
    <source>
        <dbReference type="Proteomes" id="UP001202328"/>
    </source>
</evidence>
<accession>A0AAD4SGK8</accession>
<reference evidence="2" key="1">
    <citation type="submission" date="2022-04" db="EMBL/GenBank/DDBJ databases">
        <title>A functionally conserved STORR gene fusion in Papaver species that diverged 16.8 million years ago.</title>
        <authorList>
            <person name="Catania T."/>
        </authorList>
    </citation>
    <scope>NUCLEOTIDE SEQUENCE</scope>
    <source>
        <strain evidence="2">S-188037</strain>
    </source>
</reference>
<gene>
    <name evidence="2" type="ORF">MKW98_014642</name>
</gene>
<organism evidence="2 3">
    <name type="scientific">Papaver atlanticum</name>
    <dbReference type="NCBI Taxonomy" id="357466"/>
    <lineage>
        <taxon>Eukaryota</taxon>
        <taxon>Viridiplantae</taxon>
        <taxon>Streptophyta</taxon>
        <taxon>Embryophyta</taxon>
        <taxon>Tracheophyta</taxon>
        <taxon>Spermatophyta</taxon>
        <taxon>Magnoliopsida</taxon>
        <taxon>Ranunculales</taxon>
        <taxon>Papaveraceae</taxon>
        <taxon>Papaveroideae</taxon>
        <taxon>Papaver</taxon>
    </lineage>
</organism>
<dbReference type="Gene3D" id="3.90.920.10">
    <property type="entry name" value="DNA primase, PRIM domain"/>
    <property type="match status" value="1"/>
</dbReference>
<evidence type="ECO:0000313" key="2">
    <source>
        <dbReference type="EMBL" id="KAI3904462.1"/>
    </source>
</evidence>
<dbReference type="Pfam" id="PF01896">
    <property type="entry name" value="DNA_primase_S"/>
    <property type="match status" value="1"/>
</dbReference>
<dbReference type="GO" id="GO:0003899">
    <property type="term" value="F:DNA-directed RNA polymerase activity"/>
    <property type="evidence" value="ECO:0007669"/>
    <property type="project" value="InterPro"/>
</dbReference>
<name>A0AAD4SGK8_9MAGN</name>
<feature type="non-terminal residue" evidence="2">
    <location>
        <position position="127"/>
    </location>
</feature>
<dbReference type="Proteomes" id="UP001202328">
    <property type="component" value="Unassembled WGS sequence"/>
</dbReference>
<evidence type="ECO:0008006" key="4">
    <source>
        <dbReference type="Google" id="ProtNLM"/>
    </source>
</evidence>
<proteinExistence type="inferred from homology"/>
<comment type="similarity">
    <text evidence="1">Belongs to the eukaryotic-type primase small subunit family.</text>
</comment>
<sequence>CCIQCRSCYAYSGENAFTPVEELVFNIDMSDYDDVRYCCSGANICKKCWPLMTIAIKVIDSDFSFTHILWVYSVPRGVHCWVCDARARRLNNAQRAAIADCFHVYKGSQSGCEKVFLEGPVVHLSLV</sequence>
<protein>
    <recommendedName>
        <fullName evidence="4">DNA primase small subunit</fullName>
    </recommendedName>
</protein>
<dbReference type="GO" id="GO:0006269">
    <property type="term" value="P:DNA replication, synthesis of primer"/>
    <property type="evidence" value="ECO:0007669"/>
    <property type="project" value="InterPro"/>
</dbReference>